<feature type="region of interest" description="Disordered" evidence="1">
    <location>
        <begin position="123"/>
        <end position="201"/>
    </location>
</feature>
<dbReference type="EMBL" id="JACIGK010000021">
    <property type="protein sequence ID" value="MBB4267118.1"/>
    <property type="molecule type" value="Genomic_DNA"/>
</dbReference>
<name>A0A7W6RFU8_9PROT</name>
<dbReference type="SUPFAM" id="SSF88874">
    <property type="entry name" value="Receptor-binding domain of short tail fibre protein gp12"/>
    <property type="match status" value="1"/>
</dbReference>
<dbReference type="PROSITE" id="PS51257">
    <property type="entry name" value="PROKAR_LIPOPROTEIN"/>
    <property type="match status" value="1"/>
</dbReference>
<dbReference type="Gene3D" id="3.90.1340.10">
    <property type="entry name" value="Phage tail collar domain"/>
    <property type="match status" value="1"/>
</dbReference>
<evidence type="ECO:0000313" key="4">
    <source>
        <dbReference type="EMBL" id="MBB4267118.1"/>
    </source>
</evidence>
<comment type="caution">
    <text evidence="4">The sequence shown here is derived from an EMBL/GenBank/DDBJ whole genome shotgun (WGS) entry which is preliminary data.</text>
</comment>
<gene>
    <name evidence="4" type="ORF">GGD89_002759</name>
</gene>
<proteinExistence type="predicted"/>
<evidence type="ECO:0000313" key="5">
    <source>
        <dbReference type="Proteomes" id="UP000554286"/>
    </source>
</evidence>
<keyword evidence="2" id="KW-0732">Signal</keyword>
<dbReference type="RefSeq" id="WP_221238466.1">
    <property type="nucleotide sequence ID" value="NZ_JACIGK010000021.1"/>
</dbReference>
<dbReference type="InterPro" id="IPR011083">
    <property type="entry name" value="Phage_tail_collar_dom"/>
</dbReference>
<organism evidence="4 5">
    <name type="scientific">Roseospira visakhapatnamensis</name>
    <dbReference type="NCBI Taxonomy" id="390880"/>
    <lineage>
        <taxon>Bacteria</taxon>
        <taxon>Pseudomonadati</taxon>
        <taxon>Pseudomonadota</taxon>
        <taxon>Alphaproteobacteria</taxon>
        <taxon>Rhodospirillales</taxon>
        <taxon>Rhodospirillaceae</taxon>
        <taxon>Roseospira</taxon>
    </lineage>
</organism>
<feature type="compositionally biased region" description="Polar residues" evidence="1">
    <location>
        <begin position="156"/>
        <end position="168"/>
    </location>
</feature>
<evidence type="ECO:0000256" key="2">
    <source>
        <dbReference type="SAM" id="SignalP"/>
    </source>
</evidence>
<accession>A0A7W6RFU8</accession>
<dbReference type="InterPro" id="IPR037053">
    <property type="entry name" value="Phage_tail_collar_dom_sf"/>
</dbReference>
<feature type="chain" id="PRO_5030609008" evidence="2">
    <location>
        <begin position="34"/>
        <end position="219"/>
    </location>
</feature>
<evidence type="ECO:0000256" key="1">
    <source>
        <dbReference type="SAM" id="MobiDB-lite"/>
    </source>
</evidence>
<reference evidence="4 5" key="1">
    <citation type="submission" date="2020-08" db="EMBL/GenBank/DDBJ databases">
        <title>Genome sequencing of Purple Non-Sulfur Bacteria from various extreme environments.</title>
        <authorList>
            <person name="Mayer M."/>
        </authorList>
    </citation>
    <scope>NUCLEOTIDE SEQUENCE [LARGE SCALE GENOMIC DNA]</scope>
    <source>
        <strain evidence="4 5">JA131</strain>
    </source>
</reference>
<feature type="compositionally biased region" description="Low complexity" evidence="1">
    <location>
        <begin position="133"/>
        <end position="143"/>
    </location>
</feature>
<feature type="domain" description="Phage tail collar" evidence="3">
    <location>
        <begin position="43"/>
        <end position="99"/>
    </location>
</feature>
<feature type="compositionally biased region" description="Low complexity" evidence="1">
    <location>
        <begin position="181"/>
        <end position="192"/>
    </location>
</feature>
<dbReference type="Pfam" id="PF07484">
    <property type="entry name" value="Collar"/>
    <property type="match status" value="1"/>
</dbReference>
<sequence>MTRVVNGMSVTRTLAGLALGALATMAPPGSATACNGDGTQTIGSICIVAHNFCPRGYVMANGAIIAIADNSALFALIGNRYGGDGRVTFALPDLRGRMPIGVGAGPGLSQVFWGEKRGAEDRVLNTTQGPSRTDTNTATPTPAGGDGDGDGDAAMLSQTSDQRDTSQAGDDPGAPNTSAQGGDPVTPPTGGETPPPTSDQTLGMYYCIAINGIFPQRNN</sequence>
<dbReference type="Proteomes" id="UP000554286">
    <property type="component" value="Unassembled WGS sequence"/>
</dbReference>
<keyword evidence="5" id="KW-1185">Reference proteome</keyword>
<protein>
    <submittedName>
        <fullName evidence="4">Microcystin-dependent protein</fullName>
    </submittedName>
</protein>
<feature type="signal peptide" evidence="2">
    <location>
        <begin position="1"/>
        <end position="33"/>
    </location>
</feature>
<evidence type="ECO:0000259" key="3">
    <source>
        <dbReference type="Pfam" id="PF07484"/>
    </source>
</evidence>
<dbReference type="AlphaFoldDB" id="A0A7W6RFU8"/>